<reference evidence="2 3" key="2">
    <citation type="journal article" date="2008" name="Nature">
        <title>The Phaeodactylum genome reveals the evolutionary history of diatom genomes.</title>
        <authorList>
            <person name="Bowler C."/>
            <person name="Allen A.E."/>
            <person name="Badger J.H."/>
            <person name="Grimwood J."/>
            <person name="Jabbari K."/>
            <person name="Kuo A."/>
            <person name="Maheswari U."/>
            <person name="Martens C."/>
            <person name="Maumus F."/>
            <person name="Otillar R.P."/>
            <person name="Rayko E."/>
            <person name="Salamov A."/>
            <person name="Vandepoele K."/>
            <person name="Beszteri B."/>
            <person name="Gruber A."/>
            <person name="Heijde M."/>
            <person name="Katinka M."/>
            <person name="Mock T."/>
            <person name="Valentin K."/>
            <person name="Verret F."/>
            <person name="Berges J.A."/>
            <person name="Brownlee C."/>
            <person name="Cadoret J.P."/>
            <person name="Chiovitti A."/>
            <person name="Choi C.J."/>
            <person name="Coesel S."/>
            <person name="De Martino A."/>
            <person name="Detter J.C."/>
            <person name="Durkin C."/>
            <person name="Falciatore A."/>
            <person name="Fournet J."/>
            <person name="Haruta M."/>
            <person name="Huysman M.J."/>
            <person name="Jenkins B.D."/>
            <person name="Jiroutova K."/>
            <person name="Jorgensen R.E."/>
            <person name="Joubert Y."/>
            <person name="Kaplan A."/>
            <person name="Kroger N."/>
            <person name="Kroth P.G."/>
            <person name="La Roche J."/>
            <person name="Lindquist E."/>
            <person name="Lommer M."/>
            <person name="Martin-Jezequel V."/>
            <person name="Lopez P.J."/>
            <person name="Lucas S."/>
            <person name="Mangogna M."/>
            <person name="McGinnis K."/>
            <person name="Medlin L.K."/>
            <person name="Montsant A."/>
            <person name="Oudot-Le Secq M.P."/>
            <person name="Napoli C."/>
            <person name="Obornik M."/>
            <person name="Parker M.S."/>
            <person name="Petit J.L."/>
            <person name="Porcel B.M."/>
            <person name="Poulsen N."/>
            <person name="Robison M."/>
            <person name="Rychlewski L."/>
            <person name="Rynearson T.A."/>
            <person name="Schmutz J."/>
            <person name="Shapiro H."/>
            <person name="Siaut M."/>
            <person name="Stanley M."/>
            <person name="Sussman M.R."/>
            <person name="Taylor A.R."/>
            <person name="Vardi A."/>
            <person name="von Dassow P."/>
            <person name="Vyverman W."/>
            <person name="Willis A."/>
            <person name="Wyrwicz L.S."/>
            <person name="Rokhsar D.S."/>
            <person name="Weissenbach J."/>
            <person name="Armbrust E.V."/>
            <person name="Green B.R."/>
            <person name="Van de Peer Y."/>
            <person name="Grigoriev I.V."/>
        </authorList>
    </citation>
    <scope>NUCLEOTIDE SEQUENCE [LARGE SCALE GENOMIC DNA]</scope>
    <source>
        <strain evidence="2 3">CCMP1335</strain>
    </source>
</reference>
<keyword evidence="3" id="KW-1185">Reference proteome</keyword>
<name>B8BTP6_THAPS</name>
<feature type="compositionally biased region" description="Low complexity" evidence="1">
    <location>
        <begin position="79"/>
        <end position="92"/>
    </location>
</feature>
<feature type="region of interest" description="Disordered" evidence="1">
    <location>
        <begin position="69"/>
        <end position="113"/>
    </location>
</feature>
<dbReference type="Proteomes" id="UP000001449">
    <property type="component" value="Chromosome 2"/>
</dbReference>
<evidence type="ECO:0000256" key="1">
    <source>
        <dbReference type="SAM" id="MobiDB-lite"/>
    </source>
</evidence>
<dbReference type="KEGG" id="tps:THAPSDRAFT_2209"/>
<dbReference type="AlphaFoldDB" id="B8BTP6"/>
<evidence type="ECO:0000313" key="2">
    <source>
        <dbReference type="EMBL" id="EED94637.1"/>
    </source>
</evidence>
<dbReference type="OMA" id="WILTEPY"/>
<proteinExistence type="predicted"/>
<evidence type="ECO:0000313" key="3">
    <source>
        <dbReference type="Proteomes" id="UP000001449"/>
    </source>
</evidence>
<protein>
    <submittedName>
        <fullName evidence="2">Uncharacterized protein</fullName>
    </submittedName>
</protein>
<dbReference type="GeneID" id="7448653"/>
<organism evidence="2 3">
    <name type="scientific">Thalassiosira pseudonana</name>
    <name type="common">Marine diatom</name>
    <name type="synonym">Cyclotella nana</name>
    <dbReference type="NCBI Taxonomy" id="35128"/>
    <lineage>
        <taxon>Eukaryota</taxon>
        <taxon>Sar</taxon>
        <taxon>Stramenopiles</taxon>
        <taxon>Ochrophyta</taxon>
        <taxon>Bacillariophyta</taxon>
        <taxon>Coscinodiscophyceae</taxon>
        <taxon>Thalassiosirophycidae</taxon>
        <taxon>Thalassiosirales</taxon>
        <taxon>Thalassiosiraceae</taxon>
        <taxon>Thalassiosira</taxon>
    </lineage>
</organism>
<feature type="compositionally biased region" description="Basic and acidic residues" evidence="1">
    <location>
        <begin position="69"/>
        <end position="78"/>
    </location>
</feature>
<dbReference type="EMBL" id="CM000639">
    <property type="protein sequence ID" value="EED94637.1"/>
    <property type="molecule type" value="Genomic_DNA"/>
</dbReference>
<dbReference type="HOGENOM" id="CLU_1781066_0_0_1"/>
<dbReference type="eggNOG" id="ENOG502SQRT">
    <property type="taxonomic scope" value="Eukaryota"/>
</dbReference>
<dbReference type="InParanoid" id="B8BTP6"/>
<dbReference type="RefSeq" id="XP_002287194.1">
    <property type="nucleotide sequence ID" value="XM_002287158.1"/>
</dbReference>
<sequence length="160" mass="18158">MVWNRIRDAISSPPTLQGPSVLPSYFPVEPRGCERHAQTLFDCLAKDATEKARDMEKMGYGKSYYPEVQAERERKAKGGDASSSSPSSAADAVTLGKDVDKSQLPSPNDNPLDECRTAIAYYKRCCDRELKKKKNWILTEPYRVQEEYRYKKVEGEKKEG</sequence>
<reference evidence="2 3" key="1">
    <citation type="journal article" date="2004" name="Science">
        <title>The genome of the diatom Thalassiosira pseudonana: ecology, evolution, and metabolism.</title>
        <authorList>
            <person name="Armbrust E.V."/>
            <person name="Berges J.A."/>
            <person name="Bowler C."/>
            <person name="Green B.R."/>
            <person name="Martinez D."/>
            <person name="Putnam N.H."/>
            <person name="Zhou S."/>
            <person name="Allen A.E."/>
            <person name="Apt K.E."/>
            <person name="Bechner M."/>
            <person name="Brzezinski M.A."/>
            <person name="Chaal B.K."/>
            <person name="Chiovitti A."/>
            <person name="Davis A.K."/>
            <person name="Demarest M.S."/>
            <person name="Detter J.C."/>
            <person name="Glavina T."/>
            <person name="Goodstein D."/>
            <person name="Hadi M.Z."/>
            <person name="Hellsten U."/>
            <person name="Hildebrand M."/>
            <person name="Jenkins B.D."/>
            <person name="Jurka J."/>
            <person name="Kapitonov V.V."/>
            <person name="Kroger N."/>
            <person name="Lau W.W."/>
            <person name="Lane T.W."/>
            <person name="Larimer F.W."/>
            <person name="Lippmeier J.C."/>
            <person name="Lucas S."/>
            <person name="Medina M."/>
            <person name="Montsant A."/>
            <person name="Obornik M."/>
            <person name="Parker M.S."/>
            <person name="Palenik B."/>
            <person name="Pazour G.J."/>
            <person name="Richardson P.M."/>
            <person name="Rynearson T.A."/>
            <person name="Saito M.A."/>
            <person name="Schwartz D.C."/>
            <person name="Thamatrakoln K."/>
            <person name="Valentin K."/>
            <person name="Vardi A."/>
            <person name="Wilkerson F.P."/>
            <person name="Rokhsar D.S."/>
        </authorList>
    </citation>
    <scope>NUCLEOTIDE SEQUENCE [LARGE SCALE GENOMIC DNA]</scope>
    <source>
        <strain evidence="2 3">CCMP1335</strain>
    </source>
</reference>
<dbReference type="PaxDb" id="35128-Thaps2209"/>
<accession>B8BTP6</accession>
<gene>
    <name evidence="2" type="ORF">THAPSDRAFT_2209</name>
</gene>